<sequence>MDTLDPDRPTHIRHLDRLPRGFLDCPVNRLDTILDGPTLIRLRGERQPPLFVSILLHGNEVSGFLALQILLRDFHEKNLPLPRDLWIFVGNVEAARYGVRRLPGQPDYNRIWAGGEHPECRMAEQLLEELSSQPLFAALDVHNNSGRNPIYGCVNRLDPRYLNIARKLSNTLVYFTEPHEVLGMALSRLCPTATFECGISGLAEGINRVVRVVNELLVEEGISDATLVGEDLHVFHTVARITVDETASLGFGEQTRRYDLCFPEDLESLNFRYLQPGTLLGWKAPGSPGLTVRDNDGRDVHQDYIRYENERILTRRPCLLSMLTADITVIHQDCLCYIMEPYPLQT</sequence>
<evidence type="ECO:0000256" key="1">
    <source>
        <dbReference type="ARBA" id="ARBA00001947"/>
    </source>
</evidence>
<dbReference type="RefSeq" id="WP_133734623.1">
    <property type="nucleotide sequence ID" value="NZ_SOAX01000001.1"/>
</dbReference>
<accession>A0A4V3ER13</accession>
<dbReference type="GO" id="GO:0046872">
    <property type="term" value="F:metal ion binding"/>
    <property type="evidence" value="ECO:0007669"/>
    <property type="project" value="UniProtKB-KW"/>
</dbReference>
<comment type="cofactor">
    <cofactor evidence="1">
        <name>Zn(2+)</name>
        <dbReference type="ChEBI" id="CHEBI:29105"/>
    </cofactor>
</comment>
<keyword evidence="4" id="KW-0862">Zinc</keyword>
<dbReference type="SUPFAM" id="SSF53187">
    <property type="entry name" value="Zn-dependent exopeptidases"/>
    <property type="match status" value="1"/>
</dbReference>
<name>A0A4V3ER13_9GAMM</name>
<dbReference type="Proteomes" id="UP000295830">
    <property type="component" value="Unassembled WGS sequence"/>
</dbReference>
<dbReference type="InterPro" id="IPR055438">
    <property type="entry name" value="AstE_AspA_cat"/>
</dbReference>
<evidence type="ECO:0000313" key="7">
    <source>
        <dbReference type="Proteomes" id="UP000295830"/>
    </source>
</evidence>
<keyword evidence="7" id="KW-1185">Reference proteome</keyword>
<keyword evidence="3" id="KW-0378">Hydrolase</keyword>
<proteinExistence type="predicted"/>
<organism evidence="6 7">
    <name type="scientific">Halospina denitrificans</name>
    <dbReference type="NCBI Taxonomy" id="332522"/>
    <lineage>
        <taxon>Bacteria</taxon>
        <taxon>Pseudomonadati</taxon>
        <taxon>Pseudomonadota</taxon>
        <taxon>Gammaproteobacteria</taxon>
        <taxon>Halospina</taxon>
    </lineage>
</organism>
<comment type="caution">
    <text evidence="6">The sequence shown here is derived from an EMBL/GenBank/DDBJ whole genome shotgun (WGS) entry which is preliminary data.</text>
</comment>
<dbReference type="Pfam" id="PF24827">
    <property type="entry name" value="AstE_AspA_cat"/>
    <property type="match status" value="1"/>
</dbReference>
<keyword evidence="2" id="KW-0479">Metal-binding</keyword>
<dbReference type="CDD" id="cd06256">
    <property type="entry name" value="M14_ASTE_ASPA-like"/>
    <property type="match status" value="1"/>
</dbReference>
<dbReference type="GO" id="GO:0016788">
    <property type="term" value="F:hydrolase activity, acting on ester bonds"/>
    <property type="evidence" value="ECO:0007669"/>
    <property type="project" value="InterPro"/>
</dbReference>
<dbReference type="AlphaFoldDB" id="A0A4V3ER13"/>
<reference evidence="6 7" key="1">
    <citation type="submission" date="2019-03" db="EMBL/GenBank/DDBJ databases">
        <title>Genomic Encyclopedia of Type Strains, Phase IV (KMG-IV): sequencing the most valuable type-strain genomes for metagenomic binning, comparative biology and taxonomic classification.</title>
        <authorList>
            <person name="Goeker M."/>
        </authorList>
    </citation>
    <scope>NUCLEOTIDE SEQUENCE [LARGE SCALE GENOMIC DNA]</scope>
    <source>
        <strain evidence="6 7">DSM 15505</strain>
    </source>
</reference>
<evidence type="ECO:0000256" key="3">
    <source>
        <dbReference type="ARBA" id="ARBA00022801"/>
    </source>
</evidence>
<evidence type="ECO:0000256" key="2">
    <source>
        <dbReference type="ARBA" id="ARBA00022723"/>
    </source>
</evidence>
<gene>
    <name evidence="6" type="ORF">DES49_0318</name>
</gene>
<evidence type="ECO:0000313" key="6">
    <source>
        <dbReference type="EMBL" id="TDT44218.1"/>
    </source>
</evidence>
<protein>
    <submittedName>
        <fullName evidence="6">Succinylglutamate desuccinylase/aspartoacylase family protein</fullName>
    </submittedName>
</protein>
<dbReference type="Gene3D" id="3.40.630.10">
    <property type="entry name" value="Zn peptidases"/>
    <property type="match status" value="1"/>
</dbReference>
<dbReference type="EMBL" id="SOAX01000001">
    <property type="protein sequence ID" value="TDT44218.1"/>
    <property type="molecule type" value="Genomic_DNA"/>
</dbReference>
<dbReference type="OrthoDB" id="9782876at2"/>
<feature type="domain" description="Succinylglutamate desuccinylase/Aspartoacylase catalytic" evidence="5">
    <location>
        <begin position="56"/>
        <end position="143"/>
    </location>
</feature>
<evidence type="ECO:0000259" key="5">
    <source>
        <dbReference type="Pfam" id="PF24827"/>
    </source>
</evidence>
<evidence type="ECO:0000256" key="4">
    <source>
        <dbReference type="ARBA" id="ARBA00022833"/>
    </source>
</evidence>